<proteinExistence type="predicted"/>
<dbReference type="AlphaFoldDB" id="A0A6I9VP02"/>
<dbReference type="GeneID" id="105233933"/>
<reference evidence="3" key="2">
    <citation type="submission" date="2025-08" db="UniProtKB">
        <authorList>
            <consortium name="RefSeq"/>
        </authorList>
    </citation>
    <scope>IDENTIFICATION</scope>
    <source>
        <tissue evidence="3">Adult</tissue>
    </source>
</reference>
<keyword evidence="2" id="KW-1185">Reference proteome</keyword>
<evidence type="ECO:0000256" key="1">
    <source>
        <dbReference type="SAM" id="MobiDB-lite"/>
    </source>
</evidence>
<protein>
    <submittedName>
        <fullName evidence="3">Uncharacterized protein LOC105233933</fullName>
    </submittedName>
</protein>
<gene>
    <name evidence="3" type="primary">LOC105233933</name>
</gene>
<dbReference type="InParanoid" id="A0A6I9VP02"/>
<reference evidence="2" key="1">
    <citation type="submission" date="2025-05" db="UniProtKB">
        <authorList>
            <consortium name="RefSeq"/>
        </authorList>
    </citation>
    <scope>NUCLEOTIDE SEQUENCE [LARGE SCALE GENOMIC DNA]</scope>
</reference>
<name>A0A6I9VP02_BACDO</name>
<evidence type="ECO:0000313" key="3">
    <source>
        <dbReference type="RefSeq" id="XP_011214411.2"/>
    </source>
</evidence>
<feature type="compositionally biased region" description="Basic residues" evidence="1">
    <location>
        <begin position="296"/>
        <end position="311"/>
    </location>
</feature>
<dbReference type="RefSeq" id="XP_011214411.2">
    <property type="nucleotide sequence ID" value="XM_011216109.4"/>
</dbReference>
<dbReference type="Proteomes" id="UP001652620">
    <property type="component" value="Chromosome 2"/>
</dbReference>
<dbReference type="KEGG" id="bdr:105233933"/>
<organism evidence="2 3">
    <name type="scientific">Bactrocera dorsalis</name>
    <name type="common">Oriental fruit fly</name>
    <name type="synonym">Dacus dorsalis</name>
    <dbReference type="NCBI Taxonomy" id="27457"/>
    <lineage>
        <taxon>Eukaryota</taxon>
        <taxon>Metazoa</taxon>
        <taxon>Ecdysozoa</taxon>
        <taxon>Arthropoda</taxon>
        <taxon>Hexapoda</taxon>
        <taxon>Insecta</taxon>
        <taxon>Pterygota</taxon>
        <taxon>Neoptera</taxon>
        <taxon>Endopterygota</taxon>
        <taxon>Diptera</taxon>
        <taxon>Brachycera</taxon>
        <taxon>Muscomorpha</taxon>
        <taxon>Tephritoidea</taxon>
        <taxon>Tephritidae</taxon>
        <taxon>Bactrocera</taxon>
        <taxon>Bactrocera</taxon>
    </lineage>
</organism>
<evidence type="ECO:0000313" key="2">
    <source>
        <dbReference type="Proteomes" id="UP001652620"/>
    </source>
</evidence>
<sequence>MSTNTNKQKGKRKGLPKLKTFLANPFQEKCPSLEDDELQELVNLLKEVMSKSGLKPQPFVTSRHIHLGLESSLRAINNLKCSCVLISRSIQPRILVRLIARNVEAKNPTVPVFVQNQLENVTKDIFGIKALCVVFPTIDEMKETNMDDSIIQWITAHTKQLKPEIGKIKPKISKRKLQTNIPAIEDCKEPPVVEVQKLEIQNTTKSNDGFISFTEGMGVAKADSVEDEKQLFAVLNKVAERVGKHETIEEDVEMKPVDTTQQMEEKRVDTFSDSDDFLPDVYQPLTVHKIQPNPNRKPKKKKQKKNKQNKI</sequence>
<feature type="region of interest" description="Disordered" evidence="1">
    <location>
        <begin position="285"/>
        <end position="311"/>
    </location>
</feature>
<dbReference type="OrthoDB" id="8063211at2759"/>
<accession>A0A6I9VP02</accession>